<dbReference type="InterPro" id="IPR001789">
    <property type="entry name" value="Sig_transdc_resp-reg_receiver"/>
</dbReference>
<dbReference type="Proteomes" id="UP001143480">
    <property type="component" value="Unassembled WGS sequence"/>
</dbReference>
<evidence type="ECO:0000259" key="2">
    <source>
        <dbReference type="PROSITE" id="PS50110"/>
    </source>
</evidence>
<dbReference type="RefSeq" id="WP_223104125.1">
    <property type="nucleotide sequence ID" value="NZ_BAAAXA010000001.1"/>
</dbReference>
<keyword evidence="4" id="KW-1185">Reference proteome</keyword>
<dbReference type="InterPro" id="IPR011006">
    <property type="entry name" value="CheY-like_superfamily"/>
</dbReference>
<evidence type="ECO:0000256" key="1">
    <source>
        <dbReference type="PROSITE-ProRule" id="PRU00169"/>
    </source>
</evidence>
<dbReference type="Gene3D" id="3.40.50.2300">
    <property type="match status" value="1"/>
</dbReference>
<dbReference type="PROSITE" id="PS50110">
    <property type="entry name" value="RESPONSE_REGULATORY"/>
    <property type="match status" value="1"/>
</dbReference>
<dbReference type="InterPro" id="IPR052893">
    <property type="entry name" value="TCS_response_regulator"/>
</dbReference>
<feature type="modified residue" description="4-aspartylphosphate" evidence="1">
    <location>
        <position position="67"/>
    </location>
</feature>
<dbReference type="EMBL" id="BSFP01000196">
    <property type="protein sequence ID" value="GLL08778.1"/>
    <property type="molecule type" value="Genomic_DNA"/>
</dbReference>
<sequence>MPTPDRAATILLVEDDPGDELMAREAFEDDAQSSDLHVARDGQEALDFLYRRGRHADAPRPDFILLDLNLPRVDGRQVLRQVKSDAAVASIPVVVLTTSSAVEDVAACYGAHTNAYITKPQGYEEFVDVVRQINQFWLDTVRLPGGTPAA</sequence>
<dbReference type="PANTHER" id="PTHR44520:SF2">
    <property type="entry name" value="RESPONSE REGULATOR RCP1"/>
    <property type="match status" value="1"/>
</dbReference>
<gene>
    <name evidence="3" type="ORF">GCM10017581_105510</name>
</gene>
<dbReference type="CDD" id="cd17557">
    <property type="entry name" value="REC_Rcp-like"/>
    <property type="match status" value="1"/>
</dbReference>
<reference evidence="3" key="1">
    <citation type="journal article" date="2014" name="Int. J. Syst. Evol. Microbiol.">
        <title>Complete genome sequence of Corynebacterium casei LMG S-19264T (=DSM 44701T), isolated from a smear-ripened cheese.</title>
        <authorList>
            <consortium name="US DOE Joint Genome Institute (JGI-PGF)"/>
            <person name="Walter F."/>
            <person name="Albersmeier A."/>
            <person name="Kalinowski J."/>
            <person name="Ruckert C."/>
        </authorList>
    </citation>
    <scope>NUCLEOTIDE SEQUENCE</scope>
    <source>
        <strain evidence="3">VKM Ac-1321</strain>
    </source>
</reference>
<evidence type="ECO:0000313" key="3">
    <source>
        <dbReference type="EMBL" id="GLL08778.1"/>
    </source>
</evidence>
<dbReference type="GO" id="GO:0000160">
    <property type="term" value="P:phosphorelay signal transduction system"/>
    <property type="evidence" value="ECO:0007669"/>
    <property type="project" value="InterPro"/>
</dbReference>
<dbReference type="SMART" id="SM00448">
    <property type="entry name" value="REC"/>
    <property type="match status" value="1"/>
</dbReference>
<organism evidence="3 4">
    <name type="scientific">Dactylosporangium matsuzakiense</name>
    <dbReference type="NCBI Taxonomy" id="53360"/>
    <lineage>
        <taxon>Bacteria</taxon>
        <taxon>Bacillati</taxon>
        <taxon>Actinomycetota</taxon>
        <taxon>Actinomycetes</taxon>
        <taxon>Micromonosporales</taxon>
        <taxon>Micromonosporaceae</taxon>
        <taxon>Dactylosporangium</taxon>
    </lineage>
</organism>
<reference evidence="3" key="2">
    <citation type="submission" date="2023-01" db="EMBL/GenBank/DDBJ databases">
        <authorList>
            <person name="Sun Q."/>
            <person name="Evtushenko L."/>
        </authorList>
    </citation>
    <scope>NUCLEOTIDE SEQUENCE</scope>
    <source>
        <strain evidence="3">VKM Ac-1321</strain>
    </source>
</reference>
<protein>
    <submittedName>
        <fullName evidence="3">Two-component system response regulator</fullName>
    </submittedName>
</protein>
<proteinExistence type="predicted"/>
<accession>A0A9W6KWU3</accession>
<dbReference type="PANTHER" id="PTHR44520">
    <property type="entry name" value="RESPONSE REGULATOR RCP1-RELATED"/>
    <property type="match status" value="1"/>
</dbReference>
<comment type="caution">
    <text evidence="3">The sequence shown here is derived from an EMBL/GenBank/DDBJ whole genome shotgun (WGS) entry which is preliminary data.</text>
</comment>
<dbReference type="SUPFAM" id="SSF52172">
    <property type="entry name" value="CheY-like"/>
    <property type="match status" value="1"/>
</dbReference>
<evidence type="ECO:0000313" key="4">
    <source>
        <dbReference type="Proteomes" id="UP001143480"/>
    </source>
</evidence>
<keyword evidence="1" id="KW-0597">Phosphoprotein</keyword>
<dbReference type="Pfam" id="PF00072">
    <property type="entry name" value="Response_reg"/>
    <property type="match status" value="1"/>
</dbReference>
<feature type="domain" description="Response regulatory" evidence="2">
    <location>
        <begin position="9"/>
        <end position="134"/>
    </location>
</feature>
<name>A0A9W6KWU3_9ACTN</name>
<dbReference type="AlphaFoldDB" id="A0A9W6KWU3"/>